<keyword evidence="3" id="KW-1185">Reference proteome</keyword>
<evidence type="ECO:0000313" key="2">
    <source>
        <dbReference type="EMBL" id="CAF4481308.1"/>
    </source>
</evidence>
<dbReference type="Proteomes" id="UP000681722">
    <property type="component" value="Unassembled WGS sequence"/>
</dbReference>
<organism evidence="1 3">
    <name type="scientific">Didymodactylos carnosus</name>
    <dbReference type="NCBI Taxonomy" id="1234261"/>
    <lineage>
        <taxon>Eukaryota</taxon>
        <taxon>Metazoa</taxon>
        <taxon>Spiralia</taxon>
        <taxon>Gnathifera</taxon>
        <taxon>Rotifera</taxon>
        <taxon>Eurotatoria</taxon>
        <taxon>Bdelloidea</taxon>
        <taxon>Philodinida</taxon>
        <taxon>Philodinidae</taxon>
        <taxon>Didymodactylos</taxon>
    </lineage>
</organism>
<name>A0A816AV90_9BILA</name>
<comment type="caution">
    <text evidence="1">The sequence shown here is derived from an EMBL/GenBank/DDBJ whole genome shotgun (WGS) entry which is preliminary data.</text>
</comment>
<protein>
    <submittedName>
        <fullName evidence="1">Uncharacterized protein</fullName>
    </submittedName>
</protein>
<gene>
    <name evidence="1" type="ORF">GPM918_LOCUS42577</name>
    <name evidence="2" type="ORF">SRO942_LOCUS43848</name>
</gene>
<evidence type="ECO:0000313" key="3">
    <source>
        <dbReference type="Proteomes" id="UP000663829"/>
    </source>
</evidence>
<dbReference type="AlphaFoldDB" id="A0A816AV90"/>
<sequence length="162" mass="19105">MYQLERLILLILVRFHLRQQQNSNISQLRNTDMRIFLSIPINDINIEDCTKNVLNVIDFTGLCTTENVTSNIIDFFNSKKHKNSLRFTPTLFEHGRLLLYHRTNRELDRSPNLIEARKDLSKLHESHKQEVTELRKHFEEKLADCDTRATAYVASKMSPKHI</sequence>
<dbReference type="Proteomes" id="UP000663829">
    <property type="component" value="Unassembled WGS sequence"/>
</dbReference>
<evidence type="ECO:0000313" key="1">
    <source>
        <dbReference type="EMBL" id="CAF1603086.1"/>
    </source>
</evidence>
<dbReference type="EMBL" id="CAJNOQ010036206">
    <property type="protein sequence ID" value="CAF1603086.1"/>
    <property type="molecule type" value="Genomic_DNA"/>
</dbReference>
<reference evidence="1" key="1">
    <citation type="submission" date="2021-02" db="EMBL/GenBank/DDBJ databases">
        <authorList>
            <person name="Nowell W R."/>
        </authorList>
    </citation>
    <scope>NUCLEOTIDE SEQUENCE</scope>
</reference>
<proteinExistence type="predicted"/>
<dbReference type="EMBL" id="CAJOBC010102678">
    <property type="protein sequence ID" value="CAF4481308.1"/>
    <property type="molecule type" value="Genomic_DNA"/>
</dbReference>
<accession>A0A816AV90</accession>